<dbReference type="Gene3D" id="1.25.40.20">
    <property type="entry name" value="Ankyrin repeat-containing domain"/>
    <property type="match status" value="1"/>
</dbReference>
<evidence type="ECO:0000313" key="4">
    <source>
        <dbReference type="EMBL" id="ORY73745.1"/>
    </source>
</evidence>
<dbReference type="SMART" id="SM00248">
    <property type="entry name" value="ANK"/>
    <property type="match status" value="2"/>
</dbReference>
<dbReference type="SUPFAM" id="SSF48403">
    <property type="entry name" value="Ankyrin repeat"/>
    <property type="match status" value="1"/>
</dbReference>
<evidence type="ECO:0000256" key="1">
    <source>
        <dbReference type="ARBA" id="ARBA00022737"/>
    </source>
</evidence>
<dbReference type="OrthoDB" id="539213at2759"/>
<evidence type="ECO:0000256" key="2">
    <source>
        <dbReference type="ARBA" id="ARBA00023043"/>
    </source>
</evidence>
<dbReference type="PANTHER" id="PTHR24124">
    <property type="entry name" value="ANKYRIN REPEAT FAMILY A"/>
    <property type="match status" value="1"/>
</dbReference>
<feature type="repeat" description="ANK" evidence="3">
    <location>
        <begin position="31"/>
        <end position="70"/>
    </location>
</feature>
<dbReference type="STRING" id="1754190.A0A1Y2ESC2"/>
<comment type="caution">
    <text evidence="4">The sequence shown here is derived from an EMBL/GenBank/DDBJ whole genome shotgun (WGS) entry which is preliminary data.</text>
</comment>
<proteinExistence type="predicted"/>
<dbReference type="PROSITE" id="PS50297">
    <property type="entry name" value="ANK_REP_REGION"/>
    <property type="match status" value="1"/>
</dbReference>
<protein>
    <submittedName>
        <fullName evidence="4">Ankyrin</fullName>
    </submittedName>
</protein>
<dbReference type="InterPro" id="IPR002110">
    <property type="entry name" value="Ankyrin_rpt"/>
</dbReference>
<dbReference type="AlphaFoldDB" id="A0A1Y2ESC2"/>
<dbReference type="PROSITE" id="PS50088">
    <property type="entry name" value="ANK_REPEAT"/>
    <property type="match status" value="2"/>
</dbReference>
<dbReference type="GO" id="GO:0005634">
    <property type="term" value="C:nucleus"/>
    <property type="evidence" value="ECO:0007669"/>
    <property type="project" value="TreeGrafter"/>
</dbReference>
<feature type="repeat" description="ANK" evidence="3">
    <location>
        <begin position="71"/>
        <end position="103"/>
    </location>
</feature>
<gene>
    <name evidence="4" type="ORF">LY90DRAFT_699503</name>
</gene>
<dbReference type="Proteomes" id="UP000193920">
    <property type="component" value="Unassembled WGS sequence"/>
</dbReference>
<keyword evidence="2 3" id="KW-0040">ANK repeat</keyword>
<evidence type="ECO:0000256" key="3">
    <source>
        <dbReference type="PROSITE-ProRule" id="PRU00023"/>
    </source>
</evidence>
<dbReference type="PANTHER" id="PTHR24124:SF14">
    <property type="entry name" value="CHROMOSOME UNDETERMINED SCAFFOLD_25, WHOLE GENOME SHOTGUN SEQUENCE"/>
    <property type="match status" value="1"/>
</dbReference>
<keyword evidence="5" id="KW-1185">Reference proteome</keyword>
<dbReference type="EMBL" id="MCOG01000032">
    <property type="protein sequence ID" value="ORY73745.1"/>
    <property type="molecule type" value="Genomic_DNA"/>
</dbReference>
<reference evidence="4 5" key="1">
    <citation type="submission" date="2016-08" db="EMBL/GenBank/DDBJ databases">
        <title>A Parts List for Fungal Cellulosomes Revealed by Comparative Genomics.</title>
        <authorList>
            <consortium name="DOE Joint Genome Institute"/>
            <person name="Haitjema C.H."/>
            <person name="Gilmore S.P."/>
            <person name="Henske J.K."/>
            <person name="Solomon K.V."/>
            <person name="De Groot R."/>
            <person name="Kuo A."/>
            <person name="Mondo S.J."/>
            <person name="Salamov A.A."/>
            <person name="Labutti K."/>
            <person name="Zhao Z."/>
            <person name="Chiniquy J."/>
            <person name="Barry K."/>
            <person name="Brewer H.M."/>
            <person name="Purvine S.O."/>
            <person name="Wright A.T."/>
            <person name="Boxma B."/>
            <person name="Van Alen T."/>
            <person name="Hackstein J.H."/>
            <person name="Baker S.E."/>
            <person name="Grigoriev I.V."/>
            <person name="O'Malley M.A."/>
        </authorList>
    </citation>
    <scope>NUCLEOTIDE SEQUENCE [LARGE SCALE GENOMIC DNA]</scope>
    <source>
        <strain evidence="4 5">G1</strain>
    </source>
</reference>
<evidence type="ECO:0000313" key="5">
    <source>
        <dbReference type="Proteomes" id="UP000193920"/>
    </source>
</evidence>
<name>A0A1Y2ESC2_9FUNG</name>
<dbReference type="InterPro" id="IPR036770">
    <property type="entry name" value="Ankyrin_rpt-contain_sf"/>
</dbReference>
<accession>A0A1Y2ESC2</accession>
<dbReference type="GO" id="GO:0010468">
    <property type="term" value="P:regulation of gene expression"/>
    <property type="evidence" value="ECO:0007669"/>
    <property type="project" value="TreeGrafter"/>
</dbReference>
<feature type="non-terminal residue" evidence="4">
    <location>
        <position position="124"/>
    </location>
</feature>
<sequence length="124" mass="14416">MLACEKGYSLDIIKFLINNNPMEKVNQQDKNGKTALIYACENHRPYLQKNMLNIIKYLIKMEANINIKDGKGYSAIFYACENQNLEILQHLVDHGANFKDYDLQGNSVYWHALKTNNNKIINYL</sequence>
<organism evidence="4 5">
    <name type="scientific">Neocallimastix californiae</name>
    <dbReference type="NCBI Taxonomy" id="1754190"/>
    <lineage>
        <taxon>Eukaryota</taxon>
        <taxon>Fungi</taxon>
        <taxon>Fungi incertae sedis</taxon>
        <taxon>Chytridiomycota</taxon>
        <taxon>Chytridiomycota incertae sedis</taxon>
        <taxon>Neocallimastigomycetes</taxon>
        <taxon>Neocallimastigales</taxon>
        <taxon>Neocallimastigaceae</taxon>
        <taxon>Neocallimastix</taxon>
    </lineage>
</organism>
<dbReference type="Pfam" id="PF12796">
    <property type="entry name" value="Ank_2"/>
    <property type="match status" value="1"/>
</dbReference>
<keyword evidence="1" id="KW-0677">Repeat</keyword>